<proteinExistence type="predicted"/>
<dbReference type="EMBL" id="JACDRT010000006">
    <property type="protein sequence ID" value="MBA0159319.1"/>
    <property type="molecule type" value="Genomic_DNA"/>
</dbReference>
<evidence type="ECO:0000313" key="4">
    <source>
        <dbReference type="EMBL" id="POY48954.1"/>
    </source>
</evidence>
<reference evidence="2 7" key="2">
    <citation type="submission" date="2020-07" db="EMBL/GenBank/DDBJ databases">
        <title>Updated taxonomy of Pectobacterium genus in the CIRM-CFBP bacterial collection: when new species reveal old endemic population.</title>
        <authorList>
            <person name="Pedron J."/>
            <person name="Barny M.A."/>
            <person name="Portier P."/>
        </authorList>
    </citation>
    <scope>NUCLEOTIDE SEQUENCE [LARGE SCALE GENOMIC DNA]</scope>
    <source>
        <strain evidence="2 7">CFBP5669</strain>
    </source>
</reference>
<evidence type="ECO:0000313" key="8">
    <source>
        <dbReference type="Proteomes" id="UP001313132"/>
    </source>
</evidence>
<name>A0A855MEZ1_9GAMM</name>
<dbReference type="Pfam" id="PF00550">
    <property type="entry name" value="PP-binding"/>
    <property type="match status" value="1"/>
</dbReference>
<dbReference type="EMBL" id="PDVW01000021">
    <property type="protein sequence ID" value="POY48954.1"/>
    <property type="molecule type" value="Genomic_DNA"/>
</dbReference>
<keyword evidence="8" id="KW-1185">Reference proteome</keyword>
<dbReference type="GeneID" id="93392456"/>
<evidence type="ECO:0000313" key="3">
    <source>
        <dbReference type="EMBL" id="MEI7103704.1"/>
    </source>
</evidence>
<protein>
    <submittedName>
        <fullName evidence="4">Acyl carrier protein</fullName>
    </submittedName>
    <submittedName>
        <fullName evidence="3">Phosphopantetheine-binding protein</fullName>
    </submittedName>
</protein>
<organism evidence="4">
    <name type="scientific">Pectobacterium versatile</name>
    <dbReference type="NCBI Taxonomy" id="2488639"/>
    <lineage>
        <taxon>Bacteria</taxon>
        <taxon>Pseudomonadati</taxon>
        <taxon>Pseudomonadota</taxon>
        <taxon>Gammaproteobacteria</taxon>
        <taxon>Enterobacterales</taxon>
        <taxon>Pectobacteriaceae</taxon>
        <taxon>Pectobacterium</taxon>
    </lineage>
</organism>
<dbReference type="EMBL" id="JBBBON010000014">
    <property type="protein sequence ID" value="MEI7103704.1"/>
    <property type="molecule type" value="Genomic_DNA"/>
</dbReference>
<gene>
    <name evidence="5" type="ORF">F131LOC_021335</name>
    <name evidence="4" type="ORF">F131LOC_03266</name>
    <name evidence="2" type="ORF">H0253_10750</name>
    <name evidence="3" type="ORF">WCT63_14720</name>
</gene>
<dbReference type="Proteomes" id="UP000237284">
    <property type="component" value="Chromosome"/>
</dbReference>
<sequence>MESMFVEIKEMIIDSLNLEDISVDEIETDAPLFGEGLGLDSIDALELGLAVKNRYGVVLSAESEEVRQHFFSVATLAAFINTQRAVSA</sequence>
<evidence type="ECO:0000259" key="1">
    <source>
        <dbReference type="PROSITE" id="PS50075"/>
    </source>
</evidence>
<evidence type="ECO:0000313" key="2">
    <source>
        <dbReference type="EMBL" id="MBA0159319.1"/>
    </source>
</evidence>
<reference evidence="3 8" key="4">
    <citation type="submission" date="2024-03" db="EMBL/GenBank/DDBJ databases">
        <title>Analysis of soft rot Pectobacteriaceae population diversity in US potato growing regions between 2016 and 2022.</title>
        <authorList>
            <person name="Ma X."/>
            <person name="Zhang X."/>
            <person name="Stodghill P."/>
            <person name="Rioux R."/>
            <person name="Babler B."/>
            <person name="Shrestha S."/>
            <person name="Babler B."/>
            <person name="Rivedal H."/>
            <person name="Frost K."/>
            <person name="Hao J."/>
            <person name="Secor G."/>
            <person name="Swingle B."/>
        </authorList>
    </citation>
    <scope>NUCLEOTIDE SEQUENCE [LARGE SCALE GENOMIC DNA]</scope>
    <source>
        <strain evidence="3 8">UMSS2</strain>
    </source>
</reference>
<dbReference type="RefSeq" id="WP_039493950.1">
    <property type="nucleotide sequence ID" value="NZ_CAKLHX010000001.1"/>
</dbReference>
<reference evidence="5 6" key="3">
    <citation type="submission" date="2020-11" db="EMBL/GenBank/DDBJ databases">
        <title>Complete genome sequence of Pectobacterium versatile F131.</title>
        <authorList>
            <person name="Shirshikov F.V."/>
            <person name="Miroshnikov K."/>
            <person name="Toshakov S.V."/>
            <person name="Kabanova A.P."/>
            <person name="Barannik A.P."/>
            <person name="Shneider M."/>
            <person name="Ignatov A.N."/>
            <person name="Miroshnikov K.A."/>
            <person name="Mikhailova Y.V."/>
            <person name="Shelenkov A."/>
            <person name="Yanushevich Y.G."/>
            <person name="Evseev P.V."/>
        </authorList>
    </citation>
    <scope>NUCLEOTIDE SEQUENCE [LARGE SCALE GENOMIC DNA]</scope>
    <source>
        <strain evidence="5 6">F131</strain>
    </source>
</reference>
<dbReference type="Proteomes" id="UP001313132">
    <property type="component" value="Unassembled WGS sequence"/>
</dbReference>
<dbReference type="Gene3D" id="1.10.1200.10">
    <property type="entry name" value="ACP-like"/>
    <property type="match status" value="1"/>
</dbReference>
<dbReference type="InterPro" id="IPR036736">
    <property type="entry name" value="ACP-like_sf"/>
</dbReference>
<dbReference type="PROSITE" id="PS50075">
    <property type="entry name" value="CARRIER"/>
    <property type="match status" value="1"/>
</dbReference>
<evidence type="ECO:0000313" key="7">
    <source>
        <dbReference type="Proteomes" id="UP000584405"/>
    </source>
</evidence>
<dbReference type="SUPFAM" id="SSF47336">
    <property type="entry name" value="ACP-like"/>
    <property type="match status" value="1"/>
</dbReference>
<dbReference type="NCBIfam" id="NF006617">
    <property type="entry name" value="PRK09184.1"/>
    <property type="match status" value="1"/>
</dbReference>
<dbReference type="Proteomes" id="UP000584405">
    <property type="component" value="Unassembled WGS sequence"/>
</dbReference>
<dbReference type="AlphaFoldDB" id="A0A855MEZ1"/>
<dbReference type="EMBL" id="CP065030">
    <property type="protein sequence ID" value="QPK15803.1"/>
    <property type="molecule type" value="Genomic_DNA"/>
</dbReference>
<evidence type="ECO:0000313" key="6">
    <source>
        <dbReference type="Proteomes" id="UP000237284"/>
    </source>
</evidence>
<accession>A0A855MEZ1</accession>
<reference evidence="4" key="1">
    <citation type="submission" date="2017-12" db="EMBL/GenBank/DDBJ databases">
        <title>First report on the novel genomospecies/subspecies of Pectobacterium carotovorum in Russia.</title>
        <authorList>
            <person name="Shirshikov F.V."/>
            <person name="Miroshnikov K."/>
            <person name="Toshakov S.V."/>
            <person name="Kabanova A.P."/>
            <person name="Barannik A.P."/>
            <person name="Shneider M."/>
            <person name="Ignatov A.N."/>
            <person name="Miroshnikov K.A."/>
        </authorList>
    </citation>
    <scope>NUCLEOTIDE SEQUENCE [LARGE SCALE GENOMIC DNA]</scope>
    <source>
        <strain evidence="4">F131</strain>
    </source>
</reference>
<evidence type="ECO:0000313" key="5">
    <source>
        <dbReference type="EMBL" id="QPK15803.1"/>
    </source>
</evidence>
<feature type="domain" description="Carrier" evidence="1">
    <location>
        <begin position="2"/>
        <end position="84"/>
    </location>
</feature>
<dbReference type="InterPro" id="IPR009081">
    <property type="entry name" value="PP-bd_ACP"/>
</dbReference>